<evidence type="ECO:0000256" key="1">
    <source>
        <dbReference type="SAM" id="MobiDB-lite"/>
    </source>
</evidence>
<protein>
    <submittedName>
        <fullName evidence="4">Predicted oxidoreductase, contains short-chain dehydrogenase (SDR) and DUF2520 domains</fullName>
    </submittedName>
</protein>
<dbReference type="PANTHER" id="PTHR40459">
    <property type="entry name" value="CONSERVED HYPOTHETICAL ALANINE AND LEUCINE RICH PROTEIN"/>
    <property type="match status" value="1"/>
</dbReference>
<dbReference type="InterPro" id="IPR018931">
    <property type="entry name" value="DUF2520"/>
</dbReference>
<dbReference type="SUPFAM" id="SSF51735">
    <property type="entry name" value="NAD(P)-binding Rossmann-fold domains"/>
    <property type="match status" value="1"/>
</dbReference>
<accession>A0A975ZLU0</accession>
<dbReference type="InterPro" id="IPR008927">
    <property type="entry name" value="6-PGluconate_DH-like_C_sf"/>
</dbReference>
<evidence type="ECO:0000313" key="4">
    <source>
        <dbReference type="EMBL" id="SEI77532.1"/>
    </source>
</evidence>
<dbReference type="Pfam" id="PF10728">
    <property type="entry name" value="DUF2520"/>
    <property type="match status" value="1"/>
</dbReference>
<dbReference type="EMBL" id="FNYY01000002">
    <property type="protein sequence ID" value="SEI77532.1"/>
    <property type="molecule type" value="Genomic_DNA"/>
</dbReference>
<feature type="compositionally biased region" description="Basic and acidic residues" evidence="1">
    <location>
        <begin position="279"/>
        <end position="296"/>
    </location>
</feature>
<dbReference type="PANTHER" id="PTHR40459:SF1">
    <property type="entry name" value="CONSERVED HYPOTHETICAL ALANINE AND LEUCINE RICH PROTEIN"/>
    <property type="match status" value="1"/>
</dbReference>
<evidence type="ECO:0000259" key="2">
    <source>
        <dbReference type="Pfam" id="PF10727"/>
    </source>
</evidence>
<evidence type="ECO:0000313" key="5">
    <source>
        <dbReference type="Proteomes" id="UP000182932"/>
    </source>
</evidence>
<dbReference type="Gene3D" id="1.10.1040.20">
    <property type="entry name" value="ProC-like, C-terminal domain"/>
    <property type="match status" value="1"/>
</dbReference>
<proteinExistence type="predicted"/>
<dbReference type="Pfam" id="PF10727">
    <property type="entry name" value="Rossmann-like"/>
    <property type="match status" value="1"/>
</dbReference>
<feature type="domain" description="Putative oxidoreductase/dehydrogenase Rossmann-like" evidence="2">
    <location>
        <begin position="5"/>
        <end position="119"/>
    </location>
</feature>
<feature type="region of interest" description="Disordered" evidence="1">
    <location>
        <begin position="268"/>
        <end position="296"/>
    </location>
</feature>
<dbReference type="AlphaFoldDB" id="A0A975ZLU0"/>
<gene>
    <name evidence="4" type="ORF">SAMN04487940_10212</name>
</gene>
<comment type="caution">
    <text evidence="4">The sequence shown here is derived from an EMBL/GenBank/DDBJ whole genome shotgun (WGS) entry which is preliminary data.</text>
</comment>
<dbReference type="Proteomes" id="UP000182932">
    <property type="component" value="Unassembled WGS sequence"/>
</dbReference>
<evidence type="ECO:0000259" key="3">
    <source>
        <dbReference type="Pfam" id="PF10728"/>
    </source>
</evidence>
<name>A0A975ZLU0_9RHOB</name>
<dbReference type="InterPro" id="IPR036291">
    <property type="entry name" value="NAD(P)-bd_dom_sf"/>
</dbReference>
<reference evidence="4 5" key="1">
    <citation type="submission" date="2016-10" db="EMBL/GenBank/DDBJ databases">
        <authorList>
            <person name="Varghese N."/>
            <person name="Submissions S."/>
        </authorList>
    </citation>
    <scope>NUCLEOTIDE SEQUENCE [LARGE SCALE GENOMIC DNA]</scope>
    <source>
        <strain evidence="4 5">FF3</strain>
    </source>
</reference>
<keyword evidence="5" id="KW-1185">Reference proteome</keyword>
<dbReference type="InterPro" id="IPR019665">
    <property type="entry name" value="OxRdtase/DH_put_Rossmann_dom"/>
</dbReference>
<sequence>MTRPLSITVIGPGRVGQTLLRLGHSSGVFELADILARRPDAAAAARDFAGGGRAITGFEDLRPADLFLLTVPDDQLAGVAGDLARQGLPPAVAAHCSGFHPAALLAPLAEAGWQTGSAHPVLSFADPASAARQFPGCFCGIEGAAADRLSEVFSTLGARCFPIRGEAKALYHAAAVISNNFTTVLQGLAQEAWAEAGVPAAVVTDLHATLLRGTVANVLAKGPQAALTGPAARGDAAVIAAQGRAVTEWQAEAGAVYDLLSAMAARLKSTGRTGSGQERQPDPDRQDRQPGGDQHR</sequence>
<dbReference type="InterPro" id="IPR037108">
    <property type="entry name" value="TM1727-like_C_sf"/>
</dbReference>
<dbReference type="Gene3D" id="3.40.50.720">
    <property type="entry name" value="NAD(P)-binding Rossmann-like Domain"/>
    <property type="match status" value="1"/>
</dbReference>
<feature type="domain" description="DUF2520" evidence="3">
    <location>
        <begin position="137"/>
        <end position="262"/>
    </location>
</feature>
<organism evidence="4 5">
    <name type="scientific">Marinovum algicola</name>
    <dbReference type="NCBI Taxonomy" id="42444"/>
    <lineage>
        <taxon>Bacteria</taxon>
        <taxon>Pseudomonadati</taxon>
        <taxon>Pseudomonadota</taxon>
        <taxon>Alphaproteobacteria</taxon>
        <taxon>Rhodobacterales</taxon>
        <taxon>Roseobacteraceae</taxon>
        <taxon>Marinovum</taxon>
    </lineage>
</organism>
<dbReference type="SUPFAM" id="SSF48179">
    <property type="entry name" value="6-phosphogluconate dehydrogenase C-terminal domain-like"/>
    <property type="match status" value="1"/>
</dbReference>